<evidence type="ECO:0000313" key="4">
    <source>
        <dbReference type="Proteomes" id="UP000224567"/>
    </source>
</evidence>
<name>A0A2G2W414_CAPBA</name>
<dbReference type="PANTHER" id="PTHR23155:SF1150">
    <property type="entry name" value="NB-ARC DOMAIN-CONTAINING PROTEIN"/>
    <property type="match status" value="1"/>
</dbReference>
<proteinExistence type="predicted"/>
<dbReference type="AlphaFoldDB" id="A0A2G2W414"/>
<dbReference type="EMBL" id="MLFT02000008">
    <property type="protein sequence ID" value="PHT39943.1"/>
    <property type="molecule type" value="Genomic_DNA"/>
</dbReference>
<dbReference type="STRING" id="33114.A0A2G2W414"/>
<dbReference type="SUPFAM" id="SSF52540">
    <property type="entry name" value="P-loop containing nucleoside triphosphate hydrolases"/>
    <property type="match status" value="1"/>
</dbReference>
<reference evidence="4" key="2">
    <citation type="journal article" date="2017" name="J. Anim. Genet.">
        <title>Multiple reference genome sequences of hot pepper reveal the massive evolution of plant disease resistance genes by retroduplication.</title>
        <authorList>
            <person name="Kim S."/>
            <person name="Park J."/>
            <person name="Yeom S.-I."/>
            <person name="Kim Y.-M."/>
            <person name="Seo E."/>
            <person name="Kim K.-T."/>
            <person name="Kim M.-S."/>
            <person name="Lee J.M."/>
            <person name="Cheong K."/>
            <person name="Shin H.-S."/>
            <person name="Kim S.-B."/>
            <person name="Han K."/>
            <person name="Lee J."/>
            <person name="Park M."/>
            <person name="Lee H.-A."/>
            <person name="Lee H.-Y."/>
            <person name="Lee Y."/>
            <person name="Oh S."/>
            <person name="Lee J.H."/>
            <person name="Choi E."/>
            <person name="Choi E."/>
            <person name="Lee S.E."/>
            <person name="Jeon J."/>
            <person name="Kim H."/>
            <person name="Choi G."/>
            <person name="Song H."/>
            <person name="Lee J."/>
            <person name="Lee S.-C."/>
            <person name="Kwon J.-K."/>
            <person name="Lee H.-Y."/>
            <person name="Koo N."/>
            <person name="Hong Y."/>
            <person name="Kim R.W."/>
            <person name="Kang W.-H."/>
            <person name="Huh J.H."/>
            <person name="Kang B.-C."/>
            <person name="Yang T.-J."/>
            <person name="Lee Y.-H."/>
            <person name="Bennetzen J.L."/>
            <person name="Choi D."/>
        </authorList>
    </citation>
    <scope>NUCLEOTIDE SEQUENCE [LARGE SCALE GENOMIC DNA]</scope>
    <source>
        <strain evidence="4">cv. PBC81</strain>
    </source>
</reference>
<dbReference type="InterPro" id="IPR042197">
    <property type="entry name" value="Apaf_helical"/>
</dbReference>
<dbReference type="InterPro" id="IPR044974">
    <property type="entry name" value="Disease_R_plants"/>
</dbReference>
<keyword evidence="2" id="KW-0611">Plant defense</keyword>
<evidence type="ECO:0000256" key="2">
    <source>
        <dbReference type="ARBA" id="ARBA00022821"/>
    </source>
</evidence>
<dbReference type="PANTHER" id="PTHR23155">
    <property type="entry name" value="DISEASE RESISTANCE PROTEIN RP"/>
    <property type="match status" value="1"/>
</dbReference>
<keyword evidence="1" id="KW-0433">Leucine-rich repeat</keyword>
<dbReference type="Proteomes" id="UP000224567">
    <property type="component" value="Unassembled WGS sequence"/>
</dbReference>
<gene>
    <name evidence="3" type="ORF">CQW23_18797</name>
</gene>
<dbReference type="FunFam" id="1.10.8.430:FF:000003">
    <property type="entry name" value="Probable disease resistance protein At5g66910"/>
    <property type="match status" value="1"/>
</dbReference>
<accession>A0A2G2W414</accession>
<protein>
    <submittedName>
        <fullName evidence="3">Uncharacterized protein</fullName>
    </submittedName>
</protein>
<organism evidence="3 4">
    <name type="scientific">Capsicum baccatum</name>
    <name type="common">Peruvian pepper</name>
    <dbReference type="NCBI Taxonomy" id="33114"/>
    <lineage>
        <taxon>Eukaryota</taxon>
        <taxon>Viridiplantae</taxon>
        <taxon>Streptophyta</taxon>
        <taxon>Embryophyta</taxon>
        <taxon>Tracheophyta</taxon>
        <taxon>Spermatophyta</taxon>
        <taxon>Magnoliopsida</taxon>
        <taxon>eudicotyledons</taxon>
        <taxon>Gunneridae</taxon>
        <taxon>Pentapetalae</taxon>
        <taxon>asterids</taxon>
        <taxon>lamiids</taxon>
        <taxon>Solanales</taxon>
        <taxon>Solanaceae</taxon>
        <taxon>Solanoideae</taxon>
        <taxon>Capsiceae</taxon>
        <taxon>Capsicum</taxon>
    </lineage>
</organism>
<sequence length="156" mass="18431">MKTDTEMNILTLKEDESWKLFVKNIGDVANLEYIQPLAQEITRECDGLPLAITVIGSSMRGKIRVKQWKDALDSFKWSKPYNKNVKDKVYSVIKWSYDSLESRDIQICFLYCSLHPAAILIDDLIHCWWAEEFLHYNTLHMWLWNLSYKFKFVAST</sequence>
<dbReference type="GO" id="GO:0098542">
    <property type="term" value="P:defense response to other organism"/>
    <property type="evidence" value="ECO:0007669"/>
    <property type="project" value="TreeGrafter"/>
</dbReference>
<dbReference type="GO" id="GO:0043531">
    <property type="term" value="F:ADP binding"/>
    <property type="evidence" value="ECO:0007669"/>
    <property type="project" value="InterPro"/>
</dbReference>
<dbReference type="OrthoDB" id="736010at2759"/>
<dbReference type="GO" id="GO:0016020">
    <property type="term" value="C:membrane"/>
    <property type="evidence" value="ECO:0007669"/>
    <property type="project" value="UniProtKB-SubCell"/>
</dbReference>
<dbReference type="GO" id="GO:0005524">
    <property type="term" value="F:ATP binding"/>
    <property type="evidence" value="ECO:0007669"/>
    <property type="project" value="UniProtKB-KW"/>
</dbReference>
<dbReference type="Gene3D" id="1.10.8.430">
    <property type="entry name" value="Helical domain of apoptotic protease-activating factors"/>
    <property type="match status" value="1"/>
</dbReference>
<reference evidence="3 4" key="1">
    <citation type="journal article" date="2017" name="Genome Biol.">
        <title>New reference genome sequences of hot pepper reveal the massive evolution of plant disease-resistance genes by retroduplication.</title>
        <authorList>
            <person name="Kim S."/>
            <person name="Park J."/>
            <person name="Yeom S.I."/>
            <person name="Kim Y.M."/>
            <person name="Seo E."/>
            <person name="Kim K.T."/>
            <person name="Kim M.S."/>
            <person name="Lee J.M."/>
            <person name="Cheong K."/>
            <person name="Shin H.S."/>
            <person name="Kim S.B."/>
            <person name="Han K."/>
            <person name="Lee J."/>
            <person name="Park M."/>
            <person name="Lee H.A."/>
            <person name="Lee H.Y."/>
            <person name="Lee Y."/>
            <person name="Oh S."/>
            <person name="Lee J.H."/>
            <person name="Choi E."/>
            <person name="Choi E."/>
            <person name="Lee S.E."/>
            <person name="Jeon J."/>
            <person name="Kim H."/>
            <person name="Choi G."/>
            <person name="Song H."/>
            <person name="Lee J."/>
            <person name="Lee S.C."/>
            <person name="Kwon J.K."/>
            <person name="Lee H.Y."/>
            <person name="Koo N."/>
            <person name="Hong Y."/>
            <person name="Kim R.W."/>
            <person name="Kang W.H."/>
            <person name="Huh J.H."/>
            <person name="Kang B.C."/>
            <person name="Yang T.J."/>
            <person name="Lee Y.H."/>
            <person name="Bennetzen J.L."/>
            <person name="Choi D."/>
        </authorList>
    </citation>
    <scope>NUCLEOTIDE SEQUENCE [LARGE SCALE GENOMIC DNA]</scope>
    <source>
        <strain evidence="4">cv. PBC81</strain>
    </source>
</reference>
<keyword evidence="4" id="KW-1185">Reference proteome</keyword>
<dbReference type="InterPro" id="IPR027417">
    <property type="entry name" value="P-loop_NTPase"/>
</dbReference>
<evidence type="ECO:0000313" key="3">
    <source>
        <dbReference type="EMBL" id="PHT39943.1"/>
    </source>
</evidence>
<evidence type="ECO:0000256" key="1">
    <source>
        <dbReference type="ARBA" id="ARBA00022614"/>
    </source>
</evidence>
<comment type="caution">
    <text evidence="3">The sequence shown here is derived from an EMBL/GenBank/DDBJ whole genome shotgun (WGS) entry which is preliminary data.</text>
</comment>